<proteinExistence type="predicted"/>
<dbReference type="Proteomes" id="UP000008909">
    <property type="component" value="Unassembled WGS sequence"/>
</dbReference>
<reference evidence="2" key="1">
    <citation type="journal article" date="2011" name="Genome Biol.">
        <title>The draft genome of the carcinogenic human liver fluke Clonorchis sinensis.</title>
        <authorList>
            <person name="Wang X."/>
            <person name="Chen W."/>
            <person name="Huang Y."/>
            <person name="Sun J."/>
            <person name="Men J."/>
            <person name="Liu H."/>
            <person name="Luo F."/>
            <person name="Guo L."/>
            <person name="Lv X."/>
            <person name="Deng C."/>
            <person name="Zhou C."/>
            <person name="Fan Y."/>
            <person name="Li X."/>
            <person name="Huang L."/>
            <person name="Hu Y."/>
            <person name="Liang C."/>
            <person name="Hu X."/>
            <person name="Xu J."/>
            <person name="Yu X."/>
        </authorList>
    </citation>
    <scope>NUCLEOTIDE SEQUENCE [LARGE SCALE GENOMIC DNA]</scope>
    <source>
        <strain evidence="2">Henan</strain>
    </source>
</reference>
<evidence type="ECO:0000256" key="1">
    <source>
        <dbReference type="SAM" id="MobiDB-lite"/>
    </source>
</evidence>
<evidence type="ECO:0000313" key="2">
    <source>
        <dbReference type="EMBL" id="GAA52124.1"/>
    </source>
</evidence>
<feature type="region of interest" description="Disordered" evidence="1">
    <location>
        <begin position="119"/>
        <end position="146"/>
    </location>
</feature>
<name>G7YGP1_CLOSI</name>
<accession>G7YGP1</accession>
<organism evidence="2 3">
    <name type="scientific">Clonorchis sinensis</name>
    <name type="common">Chinese liver fluke</name>
    <dbReference type="NCBI Taxonomy" id="79923"/>
    <lineage>
        <taxon>Eukaryota</taxon>
        <taxon>Metazoa</taxon>
        <taxon>Spiralia</taxon>
        <taxon>Lophotrochozoa</taxon>
        <taxon>Platyhelminthes</taxon>
        <taxon>Trematoda</taxon>
        <taxon>Digenea</taxon>
        <taxon>Opisthorchiida</taxon>
        <taxon>Opisthorchiata</taxon>
        <taxon>Opisthorchiidae</taxon>
        <taxon>Clonorchis</taxon>
    </lineage>
</organism>
<dbReference type="AlphaFoldDB" id="G7YGP1"/>
<evidence type="ECO:0000313" key="3">
    <source>
        <dbReference type="Proteomes" id="UP000008909"/>
    </source>
</evidence>
<reference key="2">
    <citation type="submission" date="2011-10" db="EMBL/GenBank/DDBJ databases">
        <title>The genome and transcriptome sequence of Clonorchis sinensis provide insights into the carcinogenic liver fluke.</title>
        <authorList>
            <person name="Wang X."/>
            <person name="Huang Y."/>
            <person name="Chen W."/>
            <person name="Liu H."/>
            <person name="Guo L."/>
            <person name="Chen Y."/>
            <person name="Luo F."/>
            <person name="Zhou W."/>
            <person name="Sun J."/>
            <person name="Mao Q."/>
            <person name="Liang P."/>
            <person name="Zhou C."/>
            <person name="Tian Y."/>
            <person name="Men J."/>
            <person name="Lv X."/>
            <person name="Huang L."/>
            <person name="Zhou J."/>
            <person name="Hu Y."/>
            <person name="Li R."/>
            <person name="Zhang F."/>
            <person name="Lei H."/>
            <person name="Li X."/>
            <person name="Hu X."/>
            <person name="Liang C."/>
            <person name="Xu J."/>
            <person name="Wu Z."/>
            <person name="Yu X."/>
        </authorList>
    </citation>
    <scope>NUCLEOTIDE SEQUENCE</scope>
    <source>
        <strain>Henan</strain>
    </source>
</reference>
<protein>
    <submittedName>
        <fullName evidence="2">Uncharacterized protein</fullName>
    </submittedName>
</protein>
<sequence>MWIPMVNIILIPPKIAANIRKAHTCVTRLTASVLPKIQEQLMLHQEFECLSINPVNGLPDMGGAFESGADDQKKSTVISDICLCESTRAGFSICPFHSPSNNRPCPRGQTTLPRLPAIETAGNKRDGTGNNATKSHGPWGDAKDGKDQIQDMLRFPRICKKWSPPPGGTHFFHLPETDANRLPTHLPSDAHINRQTTGPTTNPILLPIGLTESQTSIEKRVRQKSRKAKIDIQASKGVYVGQLAFKLLIDGVHNKTKYIWTSRSVSLKPCTKHTLAWLIRRHSSLSDWKTENIKTGFQSSFLGEKNPECGTGLLSEWSLEKPVNTRSIDVKATIRKQVVHVIRPIVVEWYSVQRLTGRSQSFGRMVSHDCKHTADIGREDVTSLHWDRHALARGYLGTQSEMQKGNGKETINHFGEYAEKPWATQ</sequence>
<gene>
    <name evidence="2" type="ORF">CLF_107375</name>
</gene>
<keyword evidence="3" id="KW-1185">Reference proteome</keyword>
<dbReference type="EMBL" id="DF143243">
    <property type="protein sequence ID" value="GAA52124.1"/>
    <property type="molecule type" value="Genomic_DNA"/>
</dbReference>